<gene>
    <name evidence="2" type="ORF">chiPu_0033414</name>
</gene>
<sequence>HGDAAQPAVGRLQALHKIGIVGAEKARLHQHAIGDAVLVELLQIERERRVVVGRVPAARRELQPAMKDVGVGIDRQFRHLSPHLARQSAGRQRGNHPRGKPAPRQAMFVRCHDHSPSSRARSGGLLENLAAGFRQHQHGDQHQRIGESRVDPDRGTKADVIAEIADQERKRRRDDAA</sequence>
<comment type="caution">
    <text evidence="2">The sequence shown here is derived from an EMBL/GenBank/DDBJ whole genome shotgun (WGS) entry which is preliminary data.</text>
</comment>
<name>A0A401U3C9_CHIPU</name>
<accession>A0A401U3C9</accession>
<organism evidence="2 3">
    <name type="scientific">Chiloscyllium punctatum</name>
    <name type="common">Brownbanded bambooshark</name>
    <name type="synonym">Hemiscyllium punctatum</name>
    <dbReference type="NCBI Taxonomy" id="137246"/>
    <lineage>
        <taxon>Eukaryota</taxon>
        <taxon>Metazoa</taxon>
        <taxon>Chordata</taxon>
        <taxon>Craniata</taxon>
        <taxon>Vertebrata</taxon>
        <taxon>Chondrichthyes</taxon>
        <taxon>Elasmobranchii</taxon>
        <taxon>Galeomorphii</taxon>
        <taxon>Galeoidea</taxon>
        <taxon>Orectolobiformes</taxon>
        <taxon>Hemiscylliidae</taxon>
        <taxon>Chiloscyllium</taxon>
    </lineage>
</organism>
<dbReference type="Proteomes" id="UP000287033">
    <property type="component" value="Unassembled WGS sequence"/>
</dbReference>
<evidence type="ECO:0000313" key="2">
    <source>
        <dbReference type="EMBL" id="GCC49381.1"/>
    </source>
</evidence>
<evidence type="ECO:0000256" key="1">
    <source>
        <dbReference type="SAM" id="MobiDB-lite"/>
    </source>
</evidence>
<feature type="region of interest" description="Disordered" evidence="1">
    <location>
        <begin position="135"/>
        <end position="177"/>
    </location>
</feature>
<keyword evidence="3" id="KW-1185">Reference proteome</keyword>
<feature type="non-terminal residue" evidence="2">
    <location>
        <position position="177"/>
    </location>
</feature>
<dbReference type="EMBL" id="BEZZ01262066">
    <property type="protein sequence ID" value="GCC49381.1"/>
    <property type="molecule type" value="Genomic_DNA"/>
</dbReference>
<feature type="region of interest" description="Disordered" evidence="1">
    <location>
        <begin position="84"/>
        <end position="103"/>
    </location>
</feature>
<proteinExistence type="predicted"/>
<evidence type="ECO:0000313" key="3">
    <source>
        <dbReference type="Proteomes" id="UP000287033"/>
    </source>
</evidence>
<feature type="compositionally biased region" description="Basic and acidic residues" evidence="1">
    <location>
        <begin position="166"/>
        <end position="177"/>
    </location>
</feature>
<dbReference type="AlphaFoldDB" id="A0A401U3C9"/>
<protein>
    <submittedName>
        <fullName evidence="2">Uncharacterized protein</fullName>
    </submittedName>
</protein>
<reference evidence="2 3" key="1">
    <citation type="journal article" date="2018" name="Nat. Ecol. Evol.">
        <title>Shark genomes provide insights into elasmobranch evolution and the origin of vertebrates.</title>
        <authorList>
            <person name="Hara Y"/>
            <person name="Yamaguchi K"/>
            <person name="Onimaru K"/>
            <person name="Kadota M"/>
            <person name="Koyanagi M"/>
            <person name="Keeley SD"/>
            <person name="Tatsumi K"/>
            <person name="Tanaka K"/>
            <person name="Motone F"/>
            <person name="Kageyama Y"/>
            <person name="Nozu R"/>
            <person name="Adachi N"/>
            <person name="Nishimura O"/>
            <person name="Nakagawa R"/>
            <person name="Tanegashima C"/>
            <person name="Kiyatake I"/>
            <person name="Matsumoto R"/>
            <person name="Murakumo K"/>
            <person name="Nishida K"/>
            <person name="Terakita A"/>
            <person name="Kuratani S"/>
            <person name="Sato K"/>
            <person name="Hyodo S Kuraku.S."/>
        </authorList>
    </citation>
    <scope>NUCLEOTIDE SEQUENCE [LARGE SCALE GENOMIC DNA]</scope>
</reference>
<feature type="compositionally biased region" description="Basic and acidic residues" evidence="1">
    <location>
        <begin position="137"/>
        <end position="157"/>
    </location>
</feature>
<feature type="non-terminal residue" evidence="2">
    <location>
        <position position="1"/>
    </location>
</feature>